<sequence length="448" mass="47798">MTTAIVIGASVAGLLTARVLSDVVDEVVVLEREQLNDTPLPRGHAPQGRHIHLLLAAGLDLVADWFPGIEKELEQQGAVWVDGTRAWVHQAGGYRAQGDWGRPILSMTRPLLEQVVRRRVAALVNVTLRDGVTVERLEVQGGRAVGVVVAQDLERADLVVDCSGRSSRIAHQLESSGVLAPPISRVSIDCAYASGFLARSPDDLDGSFLVCGTSPPTSFRVAAVVPVESDQWMVTLAGVHGDAPGTTADEALAFARSLPSPAVGLLIERAGPLSATAAYRFPSSQRRHYEQVPRLLAGFVTLGDAACSFNPVYGQGMTCAAQQAEALGHTVRSVGAAADELPRRFHRAASKIIDAPWAIAVGADFLHPMTVGPKPRGTEQLNRYVLRLIKASQTSIELARSFNLVLNLVEPTSRLVRPSVLARVVASLAGHRPRAPLDHPRVGPAGVR</sequence>
<evidence type="ECO:0000313" key="2">
    <source>
        <dbReference type="EMBL" id="CUR54972.1"/>
    </source>
</evidence>
<dbReference type="GO" id="GO:0004497">
    <property type="term" value="F:monooxygenase activity"/>
    <property type="evidence" value="ECO:0007669"/>
    <property type="project" value="UniProtKB-KW"/>
</dbReference>
<accession>A0A2P2C2M2</accession>
<keyword evidence="2" id="KW-0503">Monooxygenase</keyword>
<keyword evidence="2" id="KW-0560">Oxidoreductase</keyword>
<gene>
    <name evidence="2" type="ORF">NOCA2220163</name>
</gene>
<dbReference type="AlphaFoldDB" id="A0A2P2C2M2"/>
<dbReference type="GO" id="GO:0071949">
    <property type="term" value="F:FAD binding"/>
    <property type="evidence" value="ECO:0007669"/>
    <property type="project" value="InterPro"/>
</dbReference>
<dbReference type="InterPro" id="IPR002938">
    <property type="entry name" value="FAD-bd"/>
</dbReference>
<proteinExistence type="predicted"/>
<evidence type="ECO:0000259" key="1">
    <source>
        <dbReference type="Pfam" id="PF01494"/>
    </source>
</evidence>
<reference evidence="2" key="1">
    <citation type="submission" date="2015-08" db="EMBL/GenBank/DDBJ databases">
        <authorList>
            <person name="Babu N.S."/>
            <person name="Beckwith C.J."/>
            <person name="Beseler K.G."/>
            <person name="Brison A."/>
            <person name="Carone J.V."/>
            <person name="Caskin T.P."/>
            <person name="Diamond M."/>
            <person name="Durham M.E."/>
            <person name="Foxe J.M."/>
            <person name="Go M."/>
            <person name="Henderson B.A."/>
            <person name="Jones I.B."/>
            <person name="McGettigan J.A."/>
            <person name="Micheletti S.J."/>
            <person name="Nasrallah M.E."/>
            <person name="Ortiz D."/>
            <person name="Piller C.R."/>
            <person name="Privatt S.R."/>
            <person name="Schneider S.L."/>
            <person name="Sharp S."/>
            <person name="Smith T.C."/>
            <person name="Stanton J.D."/>
            <person name="Ullery H.E."/>
            <person name="Wilson R.J."/>
            <person name="Serrano M.G."/>
            <person name="Buck G."/>
            <person name="Lee V."/>
            <person name="Wang Y."/>
            <person name="Carvalho R."/>
            <person name="Voegtly L."/>
            <person name="Shi R."/>
            <person name="Duckworth R."/>
            <person name="Johnson A."/>
            <person name="Loviza R."/>
            <person name="Walstead R."/>
            <person name="Shah Z."/>
            <person name="Kiflezghi M."/>
            <person name="Wade K."/>
            <person name="Ball S.L."/>
            <person name="Bradley K.W."/>
            <person name="Asai D.J."/>
            <person name="Bowman C.A."/>
            <person name="Russell D.A."/>
            <person name="Pope W.H."/>
            <person name="Jacobs-Sera D."/>
            <person name="Hendrix R.W."/>
            <person name="Hatfull G.F."/>
        </authorList>
    </citation>
    <scope>NUCLEOTIDE SEQUENCE</scope>
</reference>
<dbReference type="Gene3D" id="3.50.50.60">
    <property type="entry name" value="FAD/NAD(P)-binding domain"/>
    <property type="match status" value="1"/>
</dbReference>
<dbReference type="SUPFAM" id="SSF51905">
    <property type="entry name" value="FAD/NAD(P)-binding domain"/>
    <property type="match status" value="1"/>
</dbReference>
<dbReference type="InterPro" id="IPR036188">
    <property type="entry name" value="FAD/NAD-bd_sf"/>
</dbReference>
<feature type="domain" description="FAD-binding" evidence="1">
    <location>
        <begin position="2"/>
        <end position="341"/>
    </location>
</feature>
<dbReference type="EMBL" id="CZKA01000015">
    <property type="protein sequence ID" value="CUR54972.1"/>
    <property type="molecule type" value="Genomic_DNA"/>
</dbReference>
<dbReference type="Pfam" id="PF01494">
    <property type="entry name" value="FAD_binding_3"/>
    <property type="match status" value="1"/>
</dbReference>
<dbReference type="PANTHER" id="PTHR43422:SF3">
    <property type="entry name" value="THIAMINE THIAZOLE SYNTHASE"/>
    <property type="match status" value="1"/>
</dbReference>
<organism evidence="2">
    <name type="scientific">metagenome</name>
    <dbReference type="NCBI Taxonomy" id="256318"/>
    <lineage>
        <taxon>unclassified sequences</taxon>
        <taxon>metagenomes</taxon>
    </lineage>
</organism>
<protein>
    <submittedName>
        <fullName evidence="2">Putative Monooxygenase FAD-binding</fullName>
    </submittedName>
</protein>
<name>A0A2P2C2M2_9ZZZZ</name>
<dbReference type="PANTHER" id="PTHR43422">
    <property type="entry name" value="THIAMINE THIAZOLE SYNTHASE"/>
    <property type="match status" value="1"/>
</dbReference>